<dbReference type="EMBL" id="JAQTJH010000013">
    <property type="protein sequence ID" value="MDK2062843.1"/>
    <property type="molecule type" value="Genomic_DNA"/>
</dbReference>
<evidence type="ECO:0000313" key="3">
    <source>
        <dbReference type="Proteomes" id="UP001237843"/>
    </source>
</evidence>
<accession>A0AAW6VP98</accession>
<dbReference type="Proteomes" id="UP001237843">
    <property type="component" value="Unassembled WGS sequence"/>
</dbReference>
<protein>
    <submittedName>
        <fullName evidence="2">DUF4198 domain-containing protein</fullName>
    </submittedName>
</protein>
<reference evidence="2" key="2">
    <citation type="submission" date="2023-02" db="EMBL/GenBank/DDBJ databases">
        <authorList>
            <person name="Concha-Toloza M."/>
            <person name="Lopez-Cantillo M."/>
            <person name="Molina-Mora J."/>
            <person name="Collado L."/>
        </authorList>
    </citation>
    <scope>NUCLEOTIDE SEQUENCE</scope>
    <source>
        <strain evidence="2">FR1p273A</strain>
    </source>
</reference>
<organism evidence="2 3">
    <name type="scientific">Aliarcobacter butzleri</name>
    <dbReference type="NCBI Taxonomy" id="28197"/>
    <lineage>
        <taxon>Bacteria</taxon>
        <taxon>Pseudomonadati</taxon>
        <taxon>Campylobacterota</taxon>
        <taxon>Epsilonproteobacteria</taxon>
        <taxon>Campylobacterales</taxon>
        <taxon>Arcobacteraceae</taxon>
        <taxon>Aliarcobacter</taxon>
    </lineage>
</organism>
<keyword evidence="1" id="KW-0732">Signal</keyword>
<feature type="chain" id="PRO_5043543628" evidence="1">
    <location>
        <begin position="20"/>
        <end position="270"/>
    </location>
</feature>
<feature type="signal peptide" evidence="1">
    <location>
        <begin position="1"/>
        <end position="19"/>
    </location>
</feature>
<dbReference type="Pfam" id="PF10670">
    <property type="entry name" value="DUF4198"/>
    <property type="match status" value="1"/>
</dbReference>
<dbReference type="AlphaFoldDB" id="A0AAW6VP98"/>
<proteinExistence type="predicted"/>
<evidence type="ECO:0000313" key="2">
    <source>
        <dbReference type="EMBL" id="MDK2062843.1"/>
    </source>
</evidence>
<dbReference type="RefSeq" id="WP_284074988.1">
    <property type="nucleotide sequence ID" value="NZ_JAQTJH010000013.1"/>
</dbReference>
<dbReference type="InterPro" id="IPR019613">
    <property type="entry name" value="DUF4198"/>
</dbReference>
<reference evidence="2" key="1">
    <citation type="journal article" date="2023" name="Antibiotics">
        <title>Genomic Characterization of Antibiotic-Resistant Campylobacterales Isolated from Chilean Poultry Meat.</title>
        <authorList>
            <person name="Concha-Toloza M."/>
            <person name="Lopez-Cantillo M."/>
            <person name="Molina-Mora J.A."/>
            <person name="Collado L."/>
        </authorList>
    </citation>
    <scope>NUCLEOTIDE SEQUENCE</scope>
    <source>
        <strain evidence="2">FR1p273A</strain>
    </source>
</reference>
<name>A0AAW6VP98_9BACT</name>
<comment type="caution">
    <text evidence="2">The sequence shown here is derived from an EMBL/GenBank/DDBJ whole genome shotgun (WGS) entry which is preliminary data.</text>
</comment>
<sequence length="270" mass="29779">MKISRLALASIATAGSLFAHGFWLNSFESESHGSSLVTVGFGTGYKLTIEDSVSDRLSLKSFSLVTPSGEKIALKKPLKGLDDIYKSDTINIVDSNLAMQKISFGKKSKAGTYSAEMSTKTNILTIYIDKNDKKRFKRGTKDKVKDAKKIISSSKNTIYGKTYFVNKSWTEPAAVGHKLEIIPTTDISKLYIGDTITLKVLFNGKPLERGYMTAVNNLSKNDNALYANIRKGQAKFVLTNFGQWKFSINKETKENDLTVSDTASATINIK</sequence>
<evidence type="ECO:0000256" key="1">
    <source>
        <dbReference type="SAM" id="SignalP"/>
    </source>
</evidence>
<gene>
    <name evidence="2" type="ORF">PT520_09965</name>
</gene>